<dbReference type="GO" id="GO:0016787">
    <property type="term" value="F:hydrolase activity"/>
    <property type="evidence" value="ECO:0007669"/>
    <property type="project" value="UniProtKB-KW"/>
</dbReference>
<reference evidence="1 2" key="1">
    <citation type="journal article" date="2015" name="Genome Announc.">
        <title>Expanding the biotechnology potential of lactobacilli through comparative genomics of 213 strains and associated genera.</title>
        <authorList>
            <person name="Sun Z."/>
            <person name="Harris H.M."/>
            <person name="McCann A."/>
            <person name="Guo C."/>
            <person name="Argimon S."/>
            <person name="Zhang W."/>
            <person name="Yang X."/>
            <person name="Jeffery I.B."/>
            <person name="Cooney J.C."/>
            <person name="Kagawa T.F."/>
            <person name="Liu W."/>
            <person name="Song Y."/>
            <person name="Salvetti E."/>
            <person name="Wrobel A."/>
            <person name="Rasinkangas P."/>
            <person name="Parkhill J."/>
            <person name="Rea M.C."/>
            <person name="O'Sullivan O."/>
            <person name="Ritari J."/>
            <person name="Douillard F.P."/>
            <person name="Paul Ross R."/>
            <person name="Yang R."/>
            <person name="Briner A.E."/>
            <person name="Felis G.E."/>
            <person name="de Vos W.M."/>
            <person name="Barrangou R."/>
            <person name="Klaenhammer T.R."/>
            <person name="Caufield P.W."/>
            <person name="Cui Y."/>
            <person name="Zhang H."/>
            <person name="O'Toole P.W."/>
        </authorList>
    </citation>
    <scope>NUCLEOTIDE SEQUENCE [LARGE SCALE GENOMIC DNA]</scope>
    <source>
        <strain evidence="1 2">DSM 19674</strain>
    </source>
</reference>
<keyword evidence="1" id="KW-0808">Transferase</keyword>
<dbReference type="SUPFAM" id="SSF53474">
    <property type="entry name" value="alpha/beta-Hydrolases"/>
    <property type="match status" value="1"/>
</dbReference>
<comment type="caution">
    <text evidence="1">The sequence shown here is derived from an EMBL/GenBank/DDBJ whole genome shotgun (WGS) entry which is preliminary data.</text>
</comment>
<dbReference type="OrthoDB" id="2157689at2"/>
<dbReference type="AlphaFoldDB" id="A0A0R1KIP8"/>
<dbReference type="Pfam" id="PF06028">
    <property type="entry name" value="DUF915"/>
    <property type="match status" value="1"/>
</dbReference>
<dbReference type="Proteomes" id="UP000051515">
    <property type="component" value="Unassembled WGS sequence"/>
</dbReference>
<gene>
    <name evidence="1" type="ORF">FC78_GL002063</name>
</gene>
<dbReference type="Gene3D" id="3.40.50.1820">
    <property type="entry name" value="alpha/beta hydrolase"/>
    <property type="match status" value="1"/>
</dbReference>
<dbReference type="RefSeq" id="WP_056952685.1">
    <property type="nucleotide sequence ID" value="NZ_AZDY01000037.1"/>
</dbReference>
<accession>A0A0R1KIP8</accession>
<organism evidence="1 2">
    <name type="scientific">Companilactobacillus bobalius DSM 19674</name>
    <dbReference type="NCBI Taxonomy" id="1423788"/>
    <lineage>
        <taxon>Bacteria</taxon>
        <taxon>Bacillati</taxon>
        <taxon>Bacillota</taxon>
        <taxon>Bacilli</taxon>
        <taxon>Lactobacillales</taxon>
        <taxon>Lactobacillaceae</taxon>
        <taxon>Companilactobacillus</taxon>
        <taxon>Companilactobacillus bobalius</taxon>
    </lineage>
</organism>
<dbReference type="EMBL" id="AZDY01000037">
    <property type="protein sequence ID" value="KRK83253.1"/>
    <property type="molecule type" value="Genomic_DNA"/>
</dbReference>
<keyword evidence="1" id="KW-0378">Hydrolase</keyword>
<name>A0A0R1KIP8_9LACO</name>
<proteinExistence type="predicted"/>
<dbReference type="STRING" id="1423788.FC78_GL002063"/>
<dbReference type="InterPro" id="IPR010315">
    <property type="entry name" value="DUF915_hydro-like"/>
</dbReference>
<dbReference type="GO" id="GO:0016746">
    <property type="term" value="F:acyltransferase activity"/>
    <property type="evidence" value="ECO:0007669"/>
    <property type="project" value="UniProtKB-KW"/>
</dbReference>
<keyword evidence="2" id="KW-1185">Reference proteome</keyword>
<dbReference type="PATRIC" id="fig|1423788.3.peg.2129"/>
<protein>
    <submittedName>
        <fullName evidence="1">Alpha beta hydrolase fold acyltransferase and hydrolase</fullName>
    </submittedName>
</protein>
<evidence type="ECO:0000313" key="1">
    <source>
        <dbReference type="EMBL" id="KRK83253.1"/>
    </source>
</evidence>
<dbReference type="InterPro" id="IPR029058">
    <property type="entry name" value="AB_hydrolase_fold"/>
</dbReference>
<sequence length="270" mass="30931">MLKKNMKWIIYFLFFILLASGFVEQSSKIMQIFNSNYMSPIVMVPGSSAGENRFDYLISNLPREKNHFRHSVLKVEVDENGKMKFHGGILSIDNQPIIVVSFQNNRDGYRNINQQAKLLGKVMQSLQARYGFTNFRALGHSNGGLIWTLAIEKYIKISRMHLDCLMTIATPYNLRGSKMLGELIHNRNKIPYNTTIYSIAGAKNYSTDGLVKVDSVYSGKYIYQSQVRYFTEITLTGENTSHSDLPENRQVIGIVSNYLFNNLAETKTFY</sequence>
<evidence type="ECO:0000313" key="2">
    <source>
        <dbReference type="Proteomes" id="UP000051515"/>
    </source>
</evidence>
<keyword evidence="1" id="KW-0012">Acyltransferase</keyword>